<evidence type="ECO:0000313" key="1">
    <source>
        <dbReference type="EMBL" id="BBI21795.1"/>
    </source>
</evidence>
<sequence>MSDVTALLDWSQVAADLTGSGPMTYQLDPGSQLLLSMDPREGRMVLDVLLHPNDPIPELTKYKFVSVQKHTHGGKQFLRLVTDDKGLFVEFFNFSKTVADNVVNGGATAYAALLDTIGSFNRLFSSTGLIAEESRVGLIGELWVLRQLIDEIGKDAVKFWMGPNRDAHDFRFDSAELEVKTTRSAGREHKISRIDQLQESPGKKLFLLSIQLVETPNDKSLAVTTLVSIIRGHLGDQSLLQTFNEKLAKWLPKEIEDGVDEGSPLYQLRSEPALMEVNDSFPRLIPKSLELLSAYQKDGRITGLEYSIDVTGMGIPVSDGKIHAKIK</sequence>
<accession>A0A3T1CL99</accession>
<keyword evidence="2" id="KW-1185">Reference proteome</keyword>
<dbReference type="InterPro" id="IPR025534">
    <property type="entry name" value="DUF4420"/>
</dbReference>
<dbReference type="EMBL" id="AP019389">
    <property type="protein sequence ID" value="BBI21795.1"/>
    <property type="molecule type" value="Genomic_DNA"/>
</dbReference>
<dbReference type="AlphaFoldDB" id="A0A3T1CL99"/>
<name>A0A3T1CL99_9SPHN</name>
<organism evidence="1 2">
    <name type="scientific">Qipengyuania flava</name>
    <dbReference type="NCBI Taxonomy" id="192812"/>
    <lineage>
        <taxon>Bacteria</taxon>
        <taxon>Pseudomonadati</taxon>
        <taxon>Pseudomonadota</taxon>
        <taxon>Alphaproteobacteria</taxon>
        <taxon>Sphingomonadales</taxon>
        <taxon>Erythrobacteraceae</taxon>
        <taxon>Qipengyuania</taxon>
    </lineage>
</organism>
<evidence type="ECO:0000313" key="2">
    <source>
        <dbReference type="Proteomes" id="UP000290057"/>
    </source>
</evidence>
<dbReference type="RefSeq" id="WP_130587176.1">
    <property type="nucleotide sequence ID" value="NZ_AP019389.1"/>
</dbReference>
<dbReference type="Pfam" id="PF14390">
    <property type="entry name" value="DUF4420"/>
    <property type="match status" value="1"/>
</dbReference>
<protein>
    <recommendedName>
        <fullName evidence="3">PD-(D/E)XK motif protein</fullName>
    </recommendedName>
</protein>
<dbReference type="Proteomes" id="UP000290057">
    <property type="component" value="Chromosome"/>
</dbReference>
<evidence type="ECO:0008006" key="3">
    <source>
        <dbReference type="Google" id="ProtNLM"/>
    </source>
</evidence>
<proteinExistence type="predicted"/>
<gene>
    <name evidence="1" type="ORF">EKJ_26420</name>
</gene>
<reference evidence="1 2" key="1">
    <citation type="submission" date="2019-01" db="EMBL/GenBank/DDBJ databases">
        <title>Complete genome sequence of Erythrobacter flavus KJ5.</title>
        <authorList>
            <person name="Kanesaki Y."/>
            <person name="Brotosudarmo T."/>
            <person name="Moriuchi R."/>
            <person name="Awai K."/>
        </authorList>
    </citation>
    <scope>NUCLEOTIDE SEQUENCE [LARGE SCALE GENOMIC DNA]</scope>
    <source>
        <strain evidence="1 2">KJ5</strain>
    </source>
</reference>